<evidence type="ECO:0000313" key="1">
    <source>
        <dbReference type="EMBL" id="KAL0532081.1"/>
    </source>
</evidence>
<organism evidence="1 2">
    <name type="scientific">Leishmania shawi</name>
    <dbReference type="NCBI Taxonomy" id="5680"/>
    <lineage>
        <taxon>Eukaryota</taxon>
        <taxon>Discoba</taxon>
        <taxon>Euglenozoa</taxon>
        <taxon>Kinetoplastea</taxon>
        <taxon>Metakinetoplastina</taxon>
        <taxon>Trypanosomatida</taxon>
        <taxon>Trypanosomatidae</taxon>
        <taxon>Leishmaniinae</taxon>
        <taxon>Leishmania</taxon>
        <taxon>Leishmania guyanensis species complex</taxon>
    </lineage>
</organism>
<gene>
    <name evidence="1" type="ORF">Q4I32_000612</name>
</gene>
<evidence type="ECO:0000313" key="2">
    <source>
        <dbReference type="Proteomes" id="UP001500493"/>
    </source>
</evidence>
<dbReference type="EMBL" id="JBAMZJ010000001">
    <property type="protein sequence ID" value="KAL0532081.1"/>
    <property type="molecule type" value="Genomic_DNA"/>
</dbReference>
<protein>
    <submittedName>
        <fullName evidence="1">Uncharacterized protein</fullName>
    </submittedName>
</protein>
<comment type="caution">
    <text evidence="1">The sequence shown here is derived from an EMBL/GenBank/DDBJ whole genome shotgun (WGS) entry which is preliminary data.</text>
</comment>
<feature type="non-terminal residue" evidence="1">
    <location>
        <position position="1"/>
    </location>
</feature>
<name>A0AAW3CCA7_9TRYP</name>
<accession>A0AAW3CCA7</accession>
<proteinExistence type="predicted"/>
<sequence>ILTPHNNSTLGSCG</sequence>
<dbReference type="Proteomes" id="UP001500493">
    <property type="component" value="Unassembled WGS sequence"/>
</dbReference>
<reference evidence="1" key="1">
    <citation type="submission" date="2024-02" db="EMBL/GenBank/DDBJ databases">
        <title>FIRST GENOME SEQUENCES OF Leishmania (Viannia) shawi, Leishmania (Viannia) lindenbergi AND Leishmania (Viannia) utingensis.</title>
        <authorList>
            <person name="Resadore F."/>
            <person name="Custodio M.G.F."/>
            <person name="Boite M.C."/>
            <person name="Cupolillo E."/>
            <person name="Ferreira G.E.M."/>
        </authorList>
    </citation>
    <scope>NUCLEOTIDE SEQUENCE</scope>
    <source>
        <strain evidence="1">MHOM/BR/2013/18 LTA MLF</strain>
    </source>
</reference>